<evidence type="ECO:0000256" key="3">
    <source>
        <dbReference type="ARBA" id="ARBA00022692"/>
    </source>
</evidence>
<dbReference type="GO" id="GO:0033013">
    <property type="term" value="P:tetrapyrrole metabolic process"/>
    <property type="evidence" value="ECO:0007669"/>
    <property type="project" value="UniProtKB-ARBA"/>
</dbReference>
<accession>A0A369W0T0</accession>
<keyword evidence="3 6" id="KW-0812">Transmembrane</keyword>
<name>A0A369W0T0_9HYPH</name>
<comment type="similarity">
    <text evidence="2">Belongs to the TspO/BZRP family.</text>
</comment>
<keyword evidence="5 6" id="KW-0472">Membrane</keyword>
<dbReference type="InterPro" id="IPR004307">
    <property type="entry name" value="TspO_MBR"/>
</dbReference>
<evidence type="ECO:0000256" key="5">
    <source>
        <dbReference type="ARBA" id="ARBA00023136"/>
    </source>
</evidence>
<feature type="transmembrane region" description="Helical" evidence="6">
    <location>
        <begin position="139"/>
        <end position="160"/>
    </location>
</feature>
<comment type="subcellular location">
    <subcellularLocation>
        <location evidence="1">Membrane</location>
        <topology evidence="1">Multi-pass membrane protein</topology>
    </subcellularLocation>
</comment>
<protein>
    <submittedName>
        <fullName evidence="7">Tryptophan-rich sensory protein</fullName>
    </submittedName>
</protein>
<dbReference type="Gene3D" id="1.20.1260.100">
    <property type="entry name" value="TspO/MBR protein"/>
    <property type="match status" value="1"/>
</dbReference>
<dbReference type="AlphaFoldDB" id="A0A369W0T0"/>
<sequence length="162" mass="17750">MSTVIQPSLKSPRALIILAAFLVVVVGVGALIGTQNTPGPWYRALDKPSFNPPDFVFGPVWFTLYVLIAIAGWRSFMVGAISAAMGLWVAQMLLNWLWSPVFFGAENLWLALAVIVPMLVAILAFIVERWTPDRLSALLFVPYAAWVGFATLLNLSLAMLNS</sequence>
<dbReference type="PANTHER" id="PTHR10057">
    <property type="entry name" value="PERIPHERAL-TYPE BENZODIAZEPINE RECEPTOR"/>
    <property type="match status" value="1"/>
</dbReference>
<dbReference type="CDD" id="cd15904">
    <property type="entry name" value="TSPO_MBR"/>
    <property type="match status" value="1"/>
</dbReference>
<evidence type="ECO:0000313" key="7">
    <source>
        <dbReference type="EMBL" id="RDE08128.1"/>
    </source>
</evidence>
<feature type="transmembrane region" description="Helical" evidence="6">
    <location>
        <begin position="80"/>
        <end position="102"/>
    </location>
</feature>
<reference evidence="8" key="1">
    <citation type="submission" date="2018-07" db="EMBL/GenBank/DDBJ databases">
        <authorList>
            <person name="Liu B.-T."/>
            <person name="Du Z."/>
        </authorList>
    </citation>
    <scope>NUCLEOTIDE SEQUENCE [LARGE SCALE GENOMIC DNA]</scope>
    <source>
        <strain evidence="8">XYN52</strain>
    </source>
</reference>
<keyword evidence="8" id="KW-1185">Reference proteome</keyword>
<comment type="caution">
    <text evidence="7">The sequence shown here is derived from an EMBL/GenBank/DDBJ whole genome shotgun (WGS) entry which is preliminary data.</text>
</comment>
<dbReference type="PANTHER" id="PTHR10057:SF0">
    <property type="entry name" value="TRANSLOCATOR PROTEIN"/>
    <property type="match status" value="1"/>
</dbReference>
<evidence type="ECO:0000256" key="2">
    <source>
        <dbReference type="ARBA" id="ARBA00007524"/>
    </source>
</evidence>
<dbReference type="RefSeq" id="WP_114646663.1">
    <property type="nucleotide sequence ID" value="NZ_QQNH01000023.1"/>
</dbReference>
<evidence type="ECO:0000313" key="8">
    <source>
        <dbReference type="Proteomes" id="UP000253759"/>
    </source>
</evidence>
<dbReference type="InterPro" id="IPR038330">
    <property type="entry name" value="TspO/MBR-related_sf"/>
</dbReference>
<dbReference type="FunFam" id="1.20.1260.100:FF:000001">
    <property type="entry name" value="translocator protein 2"/>
    <property type="match status" value="1"/>
</dbReference>
<keyword evidence="4 6" id="KW-1133">Transmembrane helix</keyword>
<dbReference type="Pfam" id="PF03073">
    <property type="entry name" value="TspO_MBR"/>
    <property type="match status" value="1"/>
</dbReference>
<dbReference type="OrthoDB" id="9795496at2"/>
<dbReference type="Proteomes" id="UP000253759">
    <property type="component" value="Unassembled WGS sequence"/>
</dbReference>
<evidence type="ECO:0000256" key="1">
    <source>
        <dbReference type="ARBA" id="ARBA00004141"/>
    </source>
</evidence>
<dbReference type="GO" id="GO:0016020">
    <property type="term" value="C:membrane"/>
    <property type="evidence" value="ECO:0007669"/>
    <property type="project" value="UniProtKB-SubCell"/>
</dbReference>
<evidence type="ECO:0000256" key="4">
    <source>
        <dbReference type="ARBA" id="ARBA00022989"/>
    </source>
</evidence>
<gene>
    <name evidence="7" type="ORF">DVH29_13240</name>
</gene>
<feature type="transmembrane region" description="Helical" evidence="6">
    <location>
        <begin position="55"/>
        <end position="73"/>
    </location>
</feature>
<proteinExistence type="inferred from homology"/>
<dbReference type="PIRSF" id="PIRSF005859">
    <property type="entry name" value="PBR"/>
    <property type="match status" value="1"/>
</dbReference>
<organism evidence="7 8">
    <name type="scientific">Pelagibacterium lacus</name>
    <dbReference type="NCBI Taxonomy" id="2282655"/>
    <lineage>
        <taxon>Bacteria</taxon>
        <taxon>Pseudomonadati</taxon>
        <taxon>Pseudomonadota</taxon>
        <taxon>Alphaproteobacteria</taxon>
        <taxon>Hyphomicrobiales</taxon>
        <taxon>Devosiaceae</taxon>
        <taxon>Pelagibacterium</taxon>
    </lineage>
</organism>
<evidence type="ECO:0000256" key="6">
    <source>
        <dbReference type="SAM" id="Phobius"/>
    </source>
</evidence>
<feature type="transmembrane region" description="Helical" evidence="6">
    <location>
        <begin position="12"/>
        <end position="35"/>
    </location>
</feature>
<feature type="transmembrane region" description="Helical" evidence="6">
    <location>
        <begin position="108"/>
        <end position="127"/>
    </location>
</feature>
<dbReference type="EMBL" id="QQNH01000023">
    <property type="protein sequence ID" value="RDE08128.1"/>
    <property type="molecule type" value="Genomic_DNA"/>
</dbReference>